<gene>
    <name evidence="2" type="ORF">EDB81DRAFT_459374</name>
</gene>
<accession>A0A9P9EZ98</accession>
<dbReference type="Proteomes" id="UP000738349">
    <property type="component" value="Unassembled WGS sequence"/>
</dbReference>
<feature type="region of interest" description="Disordered" evidence="1">
    <location>
        <begin position="864"/>
        <end position="886"/>
    </location>
</feature>
<feature type="region of interest" description="Disordered" evidence="1">
    <location>
        <begin position="309"/>
        <end position="355"/>
    </location>
</feature>
<feature type="compositionally biased region" description="Polar residues" evidence="1">
    <location>
        <begin position="1187"/>
        <end position="1204"/>
    </location>
</feature>
<name>A0A9P9EZ98_9HYPO</name>
<feature type="compositionally biased region" description="Basic and acidic residues" evidence="1">
    <location>
        <begin position="1019"/>
        <end position="1030"/>
    </location>
</feature>
<feature type="region of interest" description="Disordered" evidence="1">
    <location>
        <begin position="898"/>
        <end position="1322"/>
    </location>
</feature>
<feature type="region of interest" description="Disordered" evidence="1">
    <location>
        <begin position="381"/>
        <end position="441"/>
    </location>
</feature>
<feature type="region of interest" description="Disordered" evidence="1">
    <location>
        <begin position="699"/>
        <end position="741"/>
    </location>
</feature>
<feature type="compositionally biased region" description="Basic residues" evidence="1">
    <location>
        <begin position="1312"/>
        <end position="1322"/>
    </location>
</feature>
<organism evidence="2 3">
    <name type="scientific">Dactylonectria macrodidyma</name>
    <dbReference type="NCBI Taxonomy" id="307937"/>
    <lineage>
        <taxon>Eukaryota</taxon>
        <taxon>Fungi</taxon>
        <taxon>Dikarya</taxon>
        <taxon>Ascomycota</taxon>
        <taxon>Pezizomycotina</taxon>
        <taxon>Sordariomycetes</taxon>
        <taxon>Hypocreomycetidae</taxon>
        <taxon>Hypocreales</taxon>
        <taxon>Nectriaceae</taxon>
        <taxon>Dactylonectria</taxon>
    </lineage>
</organism>
<feature type="compositionally biased region" description="Polar residues" evidence="1">
    <location>
        <begin position="946"/>
        <end position="976"/>
    </location>
</feature>
<feature type="compositionally biased region" description="Polar residues" evidence="1">
    <location>
        <begin position="786"/>
        <end position="808"/>
    </location>
</feature>
<evidence type="ECO:0000313" key="2">
    <source>
        <dbReference type="EMBL" id="KAH7148303.1"/>
    </source>
</evidence>
<evidence type="ECO:0000256" key="1">
    <source>
        <dbReference type="SAM" id="MobiDB-lite"/>
    </source>
</evidence>
<protein>
    <submittedName>
        <fullName evidence="2">Uncharacterized protein</fullName>
    </submittedName>
</protein>
<feature type="compositionally biased region" description="Basic and acidic residues" evidence="1">
    <location>
        <begin position="1083"/>
        <end position="1096"/>
    </location>
</feature>
<feature type="compositionally biased region" description="Low complexity" evidence="1">
    <location>
        <begin position="901"/>
        <end position="941"/>
    </location>
</feature>
<comment type="caution">
    <text evidence="2">The sequence shown here is derived from an EMBL/GenBank/DDBJ whole genome shotgun (WGS) entry which is preliminary data.</text>
</comment>
<feature type="compositionally biased region" description="Low complexity" evidence="1">
    <location>
        <begin position="977"/>
        <end position="1004"/>
    </location>
</feature>
<keyword evidence="3" id="KW-1185">Reference proteome</keyword>
<dbReference type="OrthoDB" id="4207369at2759"/>
<dbReference type="EMBL" id="JAGMUV010000007">
    <property type="protein sequence ID" value="KAH7148303.1"/>
    <property type="molecule type" value="Genomic_DNA"/>
</dbReference>
<feature type="compositionally biased region" description="Basic residues" evidence="1">
    <location>
        <begin position="1097"/>
        <end position="1110"/>
    </location>
</feature>
<feature type="compositionally biased region" description="Low complexity" evidence="1">
    <location>
        <begin position="313"/>
        <end position="343"/>
    </location>
</feature>
<proteinExistence type="predicted"/>
<feature type="region of interest" description="Disordered" evidence="1">
    <location>
        <begin position="768"/>
        <end position="823"/>
    </location>
</feature>
<feature type="region of interest" description="Disordered" evidence="1">
    <location>
        <begin position="492"/>
        <end position="554"/>
    </location>
</feature>
<feature type="region of interest" description="Disordered" evidence="1">
    <location>
        <begin position="261"/>
        <end position="289"/>
    </location>
</feature>
<feature type="compositionally biased region" description="Low complexity" evidence="1">
    <location>
        <begin position="701"/>
        <end position="717"/>
    </location>
</feature>
<reference evidence="2" key="1">
    <citation type="journal article" date="2021" name="Nat. Commun.">
        <title>Genetic determinants of endophytism in the Arabidopsis root mycobiome.</title>
        <authorList>
            <person name="Mesny F."/>
            <person name="Miyauchi S."/>
            <person name="Thiergart T."/>
            <person name="Pickel B."/>
            <person name="Atanasova L."/>
            <person name="Karlsson M."/>
            <person name="Huettel B."/>
            <person name="Barry K.W."/>
            <person name="Haridas S."/>
            <person name="Chen C."/>
            <person name="Bauer D."/>
            <person name="Andreopoulos W."/>
            <person name="Pangilinan J."/>
            <person name="LaButti K."/>
            <person name="Riley R."/>
            <person name="Lipzen A."/>
            <person name="Clum A."/>
            <person name="Drula E."/>
            <person name="Henrissat B."/>
            <person name="Kohler A."/>
            <person name="Grigoriev I.V."/>
            <person name="Martin F.M."/>
            <person name="Hacquard S."/>
        </authorList>
    </citation>
    <scope>NUCLEOTIDE SEQUENCE</scope>
    <source>
        <strain evidence="2">MPI-CAGE-AT-0147</strain>
    </source>
</reference>
<feature type="compositionally biased region" description="Low complexity" evidence="1">
    <location>
        <begin position="1270"/>
        <end position="1282"/>
    </location>
</feature>
<feature type="compositionally biased region" description="Polar residues" evidence="1">
    <location>
        <begin position="429"/>
        <end position="440"/>
    </location>
</feature>
<evidence type="ECO:0000313" key="3">
    <source>
        <dbReference type="Proteomes" id="UP000738349"/>
    </source>
</evidence>
<feature type="compositionally biased region" description="Polar residues" evidence="1">
    <location>
        <begin position="718"/>
        <end position="741"/>
    </location>
</feature>
<feature type="compositionally biased region" description="Low complexity" evidence="1">
    <location>
        <begin position="381"/>
        <end position="402"/>
    </location>
</feature>
<sequence length="1322" mass="142743">MAEADAPKWGFGLPPLNINPVDSSFTKFFPTCDSTEKPISNGAYADMSWNATLAVPVSYTRPPAWTRVAIQPQASTTLTRPIMKRVGLCARRSAVNTPITTFVRPSAAPVVREVESRCIRRRLANYEPTQEEAKFAGRPSSQAEVAAQIMQAKVVATNNFIASFFAKPLDDKKQSRKGTYVRFTPVKRYAGSDVAKTDAVGGNTISVYRELGPIIDRAITKGMSRVDYTTASIAETSSIMNDIRRNPRRFVAAHGVPDLSDIADATEPESPHMIRPPTLKAESRSPRKRIARLTSPIKNGFQRITSSIVKLVPGSSPKAEPSPSKSDSTPSTPLKLSPTPTKLAITPAGNSSPLSRSAYVATENVEYSPPRVFRVPSCTDSSSLAQNLSHSSSPSHQDISPAKFSRPVAPTPSRWNRPEPATPQGFTPMPTQWTPGQNDSPIKLSALIPPSTPQAPKCTFNATTPTNAEFRFGEVSAFNSPSWMNSSIEASEPRRIQTTNVARRRQSEPLLRQHFKSQARRRSSSPRKPVLQNDDMFSENTFSIPPLPSARLTAPQTDVPDIVTTVDEDVTMMTVEPTSLYTKPQTEVQDEIENANTHTNLQTPTVAITPAQDTKNALLPTTEHGVLNIDTRLNPDIFGAQGSSSPPAPVQKLAQIADDGCAGHANVVVKHENGRLYVRFKLPLDYAYMFPDSQGFDESRFTTSPSAISSSPRISFATRQSSLKSGPSLQDQSALSPFVPSQRSVQRLPSLLDKSALSPFAARQRSTLRRSSFKDQSICSPFKPSPSIQNESAWSPSSMPSPENQSVWSPYWGRAENTPGGSADCDRTLVVDWPLDGEASTQKTPSKRRASMMSALENTPSMMGQGLAEHATPSVQTPAFQTPELPASTPLFANLTASAKPTSPLEPTPTTERARATPSKSPVASTPTPAVAASVASITPIPAHDTMSSGPQTHGTPTVAPTPTNSFTPVNKTTPRVQVTAPSVTTSVTPENTTPAKVTPVAKSPAPPPSARQETFDDSPGRDYMRDFIKRSRQATTTETGSPIAPPAKRQPLVAKSPNSGSAQKKRKLEKDDDNSSPLKQQEATEKSKEPKEPVAKRARRTIKSTKSTKQKASPTKEIVHDTPAVLETAAEQTEEANDQDELAHEGPATRRSTRLQTVASLGPKSSIPTAIKLNHRSGAGRGGAVLNSTVRSEQQELTAQTRLNTKKNKGAAEYPAQVLARVAEAMQSEDSDNSSDAPSNSSKGRKTVVWNEPLEQVPEKPKKGRSAAKAKATQGKTGIAKPKTTAQTKRTTKLAENLGMVSNGTPARPTRMTRSRTRSQA</sequence>
<feature type="compositionally biased region" description="Basic residues" evidence="1">
    <location>
        <begin position="513"/>
        <end position="525"/>
    </location>
</feature>